<keyword evidence="9 10" id="KW-0143">Chaperone</keyword>
<evidence type="ECO:0000256" key="8">
    <source>
        <dbReference type="ARBA" id="ARBA00022927"/>
    </source>
</evidence>
<evidence type="ECO:0000313" key="12">
    <source>
        <dbReference type="Proteomes" id="UP000054262"/>
    </source>
</evidence>
<dbReference type="PANTHER" id="PTHR35869">
    <property type="entry name" value="OUTER-MEMBRANE LIPOPROTEIN CARRIER PROTEIN"/>
    <property type="match status" value="1"/>
</dbReference>
<evidence type="ECO:0000256" key="5">
    <source>
        <dbReference type="ARBA" id="ARBA00022448"/>
    </source>
</evidence>
<organism evidence="11 12">
    <name type="scientific">Methylophilales bacterium HTCC2181</name>
    <dbReference type="NCBI Taxonomy" id="383631"/>
    <lineage>
        <taxon>Bacteria</taxon>
        <taxon>Pseudomonadati</taxon>
        <taxon>Pseudomonadota</taxon>
        <taxon>Betaproteobacteria</taxon>
        <taxon>Nitrosomonadales</taxon>
        <taxon>OM43 clade</taxon>
    </lineage>
</organism>
<dbReference type="Proteomes" id="UP000054262">
    <property type="component" value="Unassembled WGS sequence"/>
</dbReference>
<dbReference type="SUPFAM" id="SSF89392">
    <property type="entry name" value="Prokaryotic lipoproteins and lipoprotein localization factors"/>
    <property type="match status" value="1"/>
</dbReference>
<evidence type="ECO:0000256" key="2">
    <source>
        <dbReference type="ARBA" id="ARBA00007615"/>
    </source>
</evidence>
<dbReference type="InterPro" id="IPR018323">
    <property type="entry name" value="OM_lipoprot_carrier_LolA_Pbac"/>
</dbReference>
<feature type="signal peptide" evidence="10">
    <location>
        <begin position="1"/>
        <end position="19"/>
    </location>
</feature>
<dbReference type="GO" id="GO:0030288">
    <property type="term" value="C:outer membrane-bounded periplasmic space"/>
    <property type="evidence" value="ECO:0007669"/>
    <property type="project" value="TreeGrafter"/>
</dbReference>
<comment type="function">
    <text evidence="10">Participates in the translocation of lipoproteins from the inner membrane to the outer membrane. Only forms a complex with a lipoprotein if the residue after the N-terminal Cys is not an aspartate (The Asp acts as a targeting signal to indicate that the lipoprotein should stay in the inner membrane).</text>
</comment>
<keyword evidence="7 10" id="KW-0574">Periplasm</keyword>
<name>A0P6F7_9PROT</name>
<reference evidence="11 12" key="1">
    <citation type="submission" date="2006-11" db="EMBL/GenBank/DDBJ databases">
        <authorList>
            <person name="Giovannoni S."/>
            <person name="Vergin K."/>
            <person name="Ferriera S."/>
            <person name="Johnson J."/>
            <person name="Kravitz S."/>
            <person name="Beeson K."/>
            <person name="Sutton G."/>
            <person name="Rogers Y.-H."/>
            <person name="Friedman R."/>
            <person name="Frazier M."/>
            <person name="Venter J.C."/>
        </authorList>
    </citation>
    <scope>NUCLEOTIDE SEQUENCE [LARGE SCALE GENOMIC DNA]</scope>
    <source>
        <strain evidence="11 12">HTCC2181</strain>
    </source>
</reference>
<evidence type="ECO:0000256" key="6">
    <source>
        <dbReference type="ARBA" id="ARBA00022729"/>
    </source>
</evidence>
<keyword evidence="12" id="KW-1185">Reference proteome</keyword>
<dbReference type="AlphaFoldDB" id="A0P6F7"/>
<dbReference type="GO" id="GO:0042953">
    <property type="term" value="P:lipoprotein transport"/>
    <property type="evidence" value="ECO:0007669"/>
    <property type="project" value="InterPro"/>
</dbReference>
<keyword evidence="6 10" id="KW-0732">Signal</keyword>
<keyword evidence="11" id="KW-0449">Lipoprotein</keyword>
<dbReference type="InterPro" id="IPR029046">
    <property type="entry name" value="LolA/LolB/LppX"/>
</dbReference>
<dbReference type="PANTHER" id="PTHR35869:SF1">
    <property type="entry name" value="OUTER-MEMBRANE LIPOPROTEIN CARRIER PROTEIN"/>
    <property type="match status" value="1"/>
</dbReference>
<dbReference type="InterPro" id="IPR004564">
    <property type="entry name" value="OM_lipoprot_carrier_LolA-like"/>
</dbReference>
<dbReference type="CDD" id="cd16325">
    <property type="entry name" value="LolA"/>
    <property type="match status" value="1"/>
</dbReference>
<keyword evidence="8 10" id="KW-0653">Protein transport</keyword>
<dbReference type="EMBL" id="AAUX01000001">
    <property type="protein sequence ID" value="EAV47117.1"/>
    <property type="molecule type" value="Genomic_DNA"/>
</dbReference>
<evidence type="ECO:0000256" key="9">
    <source>
        <dbReference type="ARBA" id="ARBA00023186"/>
    </source>
</evidence>
<gene>
    <name evidence="10" type="primary">lolA</name>
    <name evidence="11" type="ORF">MB2181_03550</name>
</gene>
<evidence type="ECO:0000256" key="3">
    <source>
        <dbReference type="ARBA" id="ARBA00011245"/>
    </source>
</evidence>
<evidence type="ECO:0000256" key="1">
    <source>
        <dbReference type="ARBA" id="ARBA00004418"/>
    </source>
</evidence>
<dbReference type="NCBIfam" id="TIGR00547">
    <property type="entry name" value="lolA"/>
    <property type="match status" value="1"/>
</dbReference>
<comment type="caution">
    <text evidence="11">The sequence shown here is derived from an EMBL/GenBank/DDBJ whole genome shotgun (WGS) entry which is preliminary data.</text>
</comment>
<sequence length="203" mass="22995" precursor="true">MIRLFFIINLCLISYISLANEEPSFSHTVAEMKSVEGNFSQQVIDQRGSVMQEVSGNFLFKKPNLFKWNYIDPIQSQIISDGELLYLYDPDLKQVVISSLKKLGGVSPAMLLVSSSASEHFIVKSIRATDLISIYEAIPKNPQEASFSKVLIHFNQGLLSQMHIIDNFNHKTKIYFDSIVNNRLINDAAFLFNFPEGVDVIKN</sequence>
<comment type="subunit">
    <text evidence="3 10">Monomer.</text>
</comment>
<evidence type="ECO:0000256" key="4">
    <source>
        <dbReference type="ARBA" id="ARBA00014035"/>
    </source>
</evidence>
<dbReference type="Gene3D" id="2.50.20.10">
    <property type="entry name" value="Lipoprotein localisation LolA/LolB/LppX"/>
    <property type="match status" value="1"/>
</dbReference>
<comment type="subcellular location">
    <subcellularLocation>
        <location evidence="1 10">Periplasm</location>
    </subcellularLocation>
</comment>
<protein>
    <recommendedName>
        <fullName evidence="4 10">Outer-membrane lipoprotein carrier protein</fullName>
    </recommendedName>
</protein>
<proteinExistence type="inferred from homology"/>
<dbReference type="Pfam" id="PF03548">
    <property type="entry name" value="LolA"/>
    <property type="match status" value="1"/>
</dbReference>
<evidence type="ECO:0000256" key="10">
    <source>
        <dbReference type="HAMAP-Rule" id="MF_00240"/>
    </source>
</evidence>
<dbReference type="HAMAP" id="MF_00240">
    <property type="entry name" value="LolA"/>
    <property type="match status" value="1"/>
</dbReference>
<dbReference type="GO" id="GO:0044874">
    <property type="term" value="P:lipoprotein localization to outer membrane"/>
    <property type="evidence" value="ECO:0007669"/>
    <property type="project" value="UniProtKB-UniRule"/>
</dbReference>
<feature type="chain" id="PRO_5009006480" description="Outer-membrane lipoprotein carrier protein" evidence="10">
    <location>
        <begin position="20"/>
        <end position="203"/>
    </location>
</feature>
<keyword evidence="5 10" id="KW-0813">Transport</keyword>
<accession>A0P6F7</accession>
<evidence type="ECO:0000313" key="11">
    <source>
        <dbReference type="EMBL" id="EAV47117.1"/>
    </source>
</evidence>
<evidence type="ECO:0000256" key="7">
    <source>
        <dbReference type="ARBA" id="ARBA00022764"/>
    </source>
</evidence>
<comment type="similarity">
    <text evidence="2 10">Belongs to the LolA family.</text>
</comment>